<sequence length="323" mass="35291">MALSSSRSCLPKPVRFYRPIPNSCPSLSIPIPTPTPFFPSLFSKPVSIPTGLALAKTLVPVKASSFAVSETTDFGATMDDIGGGEEDEDLVGSPWEGAVVYRRDPSVSHVEYCTTLERLGLGKLSGGVSRSRAAAMGIRLPVRRAKDSAFGDDETPVLISLDVTRRKRRLKLDGILRTVITLRCNRCAEPAAECVFSNFGLLLTEEPIEESDEINIGTIFGQDRHSSSSGSDNEMDDEDAIDLDDRLHFPAEEKEIDISKHIRDIIHVEITINAVCEASCKGLCLRCGTNLNKSSCKCSKDAVEDKLNEYGPLKGLRKQMQKT</sequence>
<gene>
    <name evidence="1" type="ORF">C4D60_Mb04t11530</name>
</gene>
<dbReference type="EMBL" id="PYDT01000001">
    <property type="protein sequence ID" value="THU72382.1"/>
    <property type="molecule type" value="Genomic_DNA"/>
</dbReference>
<accession>A0A4S8KBB7</accession>
<proteinExistence type="predicted"/>
<dbReference type="PANTHER" id="PTHR34374">
    <property type="entry name" value="LARGE RIBOSOMAL RNA SUBUNIT ACCUMULATION PROTEIN YCED HOMOLOG 1, CHLOROPLASTIC"/>
    <property type="match status" value="1"/>
</dbReference>
<reference evidence="1 2" key="1">
    <citation type="journal article" date="2019" name="Nat. Plants">
        <title>Genome sequencing of Musa balbisiana reveals subgenome evolution and function divergence in polyploid bananas.</title>
        <authorList>
            <person name="Yao X."/>
        </authorList>
    </citation>
    <scope>NUCLEOTIDE SEQUENCE [LARGE SCALE GENOMIC DNA]</scope>
    <source>
        <strain evidence="2">cv. DH-PKW</strain>
        <tissue evidence="1">Leaves</tissue>
    </source>
</reference>
<dbReference type="Pfam" id="PF02620">
    <property type="entry name" value="YceD"/>
    <property type="match status" value="1"/>
</dbReference>
<keyword evidence="2" id="KW-1185">Reference proteome</keyword>
<evidence type="ECO:0000313" key="2">
    <source>
        <dbReference type="Proteomes" id="UP000317650"/>
    </source>
</evidence>
<dbReference type="InterPro" id="IPR003772">
    <property type="entry name" value="YceD"/>
</dbReference>
<organism evidence="1 2">
    <name type="scientific">Musa balbisiana</name>
    <name type="common">Banana</name>
    <dbReference type="NCBI Taxonomy" id="52838"/>
    <lineage>
        <taxon>Eukaryota</taxon>
        <taxon>Viridiplantae</taxon>
        <taxon>Streptophyta</taxon>
        <taxon>Embryophyta</taxon>
        <taxon>Tracheophyta</taxon>
        <taxon>Spermatophyta</taxon>
        <taxon>Magnoliopsida</taxon>
        <taxon>Liliopsida</taxon>
        <taxon>Zingiberales</taxon>
        <taxon>Musaceae</taxon>
        <taxon>Musa</taxon>
    </lineage>
</organism>
<dbReference type="PANTHER" id="PTHR34374:SF1">
    <property type="entry name" value="LARGE RIBOSOMAL RNA SUBUNIT ACCUMULATION PROTEIN YCED HOMOLOG 1, CHLOROPLASTIC"/>
    <property type="match status" value="1"/>
</dbReference>
<name>A0A4S8KBB7_MUSBA</name>
<comment type="caution">
    <text evidence="1">The sequence shown here is derived from an EMBL/GenBank/DDBJ whole genome shotgun (WGS) entry which is preliminary data.</text>
</comment>
<dbReference type="Proteomes" id="UP000317650">
    <property type="component" value="Chromosome 4"/>
</dbReference>
<dbReference type="STRING" id="52838.A0A4S8KBB7"/>
<protein>
    <recommendedName>
        <fullName evidence="3">Large ribosomal RNA subunit accumulation protein YCED homolog 1, chloroplastic</fullName>
    </recommendedName>
</protein>
<evidence type="ECO:0008006" key="3">
    <source>
        <dbReference type="Google" id="ProtNLM"/>
    </source>
</evidence>
<evidence type="ECO:0000313" key="1">
    <source>
        <dbReference type="EMBL" id="THU72382.1"/>
    </source>
</evidence>
<dbReference type="AlphaFoldDB" id="A0A4S8KBB7"/>